<proteinExistence type="predicted"/>
<dbReference type="OrthoDB" id="284523at2"/>
<dbReference type="Proteomes" id="UP000317093">
    <property type="component" value="Chromosome"/>
</dbReference>
<keyword evidence="4" id="KW-0378">Hydrolase</keyword>
<dbReference type="PANTHER" id="PTHR46825:SF15">
    <property type="entry name" value="BETA-LACTAMASE-RELATED DOMAIN-CONTAINING PROTEIN"/>
    <property type="match status" value="1"/>
</dbReference>
<evidence type="ECO:0000313" key="5">
    <source>
        <dbReference type="Proteomes" id="UP000317093"/>
    </source>
</evidence>
<keyword evidence="1" id="KW-0732">Signal</keyword>
<dbReference type="GO" id="GO:0009002">
    <property type="term" value="F:serine-type D-Ala-D-Ala carboxypeptidase activity"/>
    <property type="evidence" value="ECO:0007669"/>
    <property type="project" value="UniProtKB-EC"/>
</dbReference>
<evidence type="ECO:0000313" key="4">
    <source>
        <dbReference type="EMBL" id="QDU61874.1"/>
    </source>
</evidence>
<gene>
    <name evidence="4" type="ORF">Pan216_27390</name>
</gene>
<protein>
    <submittedName>
        <fullName evidence="4">D-alanyl-D-alanine carboxypeptidase</fullName>
        <ecNumber evidence="4">3.4.16.4</ecNumber>
    </submittedName>
</protein>
<dbReference type="EC" id="3.4.16.4" evidence="4"/>
<dbReference type="SUPFAM" id="SSF56601">
    <property type="entry name" value="beta-lactamase/transpeptidase-like"/>
    <property type="match status" value="1"/>
</dbReference>
<dbReference type="AlphaFoldDB" id="A0A518B4I9"/>
<dbReference type="KEGG" id="knv:Pan216_27390"/>
<dbReference type="PANTHER" id="PTHR46825">
    <property type="entry name" value="D-ALANYL-D-ALANINE-CARBOXYPEPTIDASE/ENDOPEPTIDASE AMPH"/>
    <property type="match status" value="1"/>
</dbReference>
<keyword evidence="4" id="KW-0645">Protease</keyword>
<dbReference type="Pfam" id="PF00144">
    <property type="entry name" value="Beta-lactamase"/>
    <property type="match status" value="1"/>
</dbReference>
<feature type="chain" id="PRO_5021754380" evidence="1">
    <location>
        <begin position="25"/>
        <end position="504"/>
    </location>
</feature>
<dbReference type="Pfam" id="PF11954">
    <property type="entry name" value="DUF3471"/>
    <property type="match status" value="1"/>
</dbReference>
<dbReference type="InterPro" id="IPR012338">
    <property type="entry name" value="Beta-lactam/transpept-like"/>
</dbReference>
<dbReference type="InterPro" id="IPR021860">
    <property type="entry name" value="Peptidase_S12_Pab87-rel_C"/>
</dbReference>
<evidence type="ECO:0000256" key="1">
    <source>
        <dbReference type="SAM" id="SignalP"/>
    </source>
</evidence>
<sequence precursor="true">MNRLPTVLLTAMLTISAASTSAGAAEPWDGFDEFVVNQLERYGVPGAAVAIVQDDKVLVSKGYGVRAYGKPETVNENTLFMLASLTKSYTAALLATFVDEGSIGWDEPVITYLPEVVLYDPYPTRVVTTRDFLAHRSGLPPHGGNLLEALGYDRPEILRRLRYLKPEYTFREEAGYSNPGYMIAGMTAARVGGKSWEDLMRERILTPLGMTHSGLSHNDHEKTDNYASGHVSAEGGGANVIAWPNHDGMGPAGSITSTVSDQTHFLRMLLNKGTFEGKRLLSEEVIEQMFEPSMVSEVTFTELPPCDPHSGFSYGLGWNNFHYAGEEIIEKGGAQPGMRTIATLVPSKNFGIVILANLSLTALPEAIRAEALARLLDQPSEAMLKEIKEREEGIHKMLANRPKRAGEVLAPPTLPLEAFAGTYENDLYGTVEFYLDDGQLHWKAGPAEYGGKLTHANYNVFSIHQPPHVIAMPSFATFVIDADGKPAVVLSDLLGDLRRVDEKR</sequence>
<reference evidence="4 5" key="1">
    <citation type="submission" date="2019-02" db="EMBL/GenBank/DDBJ databases">
        <title>Deep-cultivation of Planctomycetes and their phenomic and genomic characterization uncovers novel biology.</title>
        <authorList>
            <person name="Wiegand S."/>
            <person name="Jogler M."/>
            <person name="Boedeker C."/>
            <person name="Pinto D."/>
            <person name="Vollmers J."/>
            <person name="Rivas-Marin E."/>
            <person name="Kohn T."/>
            <person name="Peeters S.H."/>
            <person name="Heuer A."/>
            <person name="Rast P."/>
            <person name="Oberbeckmann S."/>
            <person name="Bunk B."/>
            <person name="Jeske O."/>
            <person name="Meyerdierks A."/>
            <person name="Storesund J.E."/>
            <person name="Kallscheuer N."/>
            <person name="Luecker S."/>
            <person name="Lage O.M."/>
            <person name="Pohl T."/>
            <person name="Merkel B.J."/>
            <person name="Hornburger P."/>
            <person name="Mueller R.-W."/>
            <person name="Bruemmer F."/>
            <person name="Labrenz M."/>
            <person name="Spormann A.M."/>
            <person name="Op den Camp H."/>
            <person name="Overmann J."/>
            <person name="Amann R."/>
            <person name="Jetten M.S.M."/>
            <person name="Mascher T."/>
            <person name="Medema M.H."/>
            <person name="Devos D.P."/>
            <person name="Kaster A.-K."/>
            <person name="Ovreas L."/>
            <person name="Rohde M."/>
            <person name="Galperin M.Y."/>
            <person name="Jogler C."/>
        </authorList>
    </citation>
    <scope>NUCLEOTIDE SEQUENCE [LARGE SCALE GENOMIC DNA]</scope>
    <source>
        <strain evidence="4 5">Pan216</strain>
    </source>
</reference>
<feature type="signal peptide" evidence="1">
    <location>
        <begin position="1"/>
        <end position="24"/>
    </location>
</feature>
<dbReference type="RefSeq" id="WP_145258413.1">
    <property type="nucleotide sequence ID" value="NZ_CP036279.1"/>
</dbReference>
<feature type="domain" description="Peptidase S12 Pab87-related C-terminal" evidence="3">
    <location>
        <begin position="410"/>
        <end position="486"/>
    </location>
</feature>
<keyword evidence="4" id="KW-0121">Carboxypeptidase</keyword>
<feature type="domain" description="Beta-lactamase-related" evidence="2">
    <location>
        <begin position="31"/>
        <end position="372"/>
    </location>
</feature>
<dbReference type="Gene3D" id="3.40.710.10">
    <property type="entry name" value="DD-peptidase/beta-lactamase superfamily"/>
    <property type="match status" value="1"/>
</dbReference>
<dbReference type="EMBL" id="CP036279">
    <property type="protein sequence ID" value="QDU61874.1"/>
    <property type="molecule type" value="Genomic_DNA"/>
</dbReference>
<dbReference type="InterPro" id="IPR050491">
    <property type="entry name" value="AmpC-like"/>
</dbReference>
<evidence type="ECO:0000259" key="3">
    <source>
        <dbReference type="Pfam" id="PF11954"/>
    </source>
</evidence>
<evidence type="ECO:0000259" key="2">
    <source>
        <dbReference type="Pfam" id="PF00144"/>
    </source>
</evidence>
<dbReference type="Gene3D" id="2.40.128.600">
    <property type="match status" value="1"/>
</dbReference>
<accession>A0A518B4I9</accession>
<name>A0A518B4I9_9BACT</name>
<keyword evidence="5" id="KW-1185">Reference proteome</keyword>
<dbReference type="InterPro" id="IPR001466">
    <property type="entry name" value="Beta-lactam-related"/>
</dbReference>
<organism evidence="4 5">
    <name type="scientific">Kolteria novifilia</name>
    <dbReference type="NCBI Taxonomy" id="2527975"/>
    <lineage>
        <taxon>Bacteria</taxon>
        <taxon>Pseudomonadati</taxon>
        <taxon>Planctomycetota</taxon>
        <taxon>Planctomycetia</taxon>
        <taxon>Kolteriales</taxon>
        <taxon>Kolteriaceae</taxon>
        <taxon>Kolteria</taxon>
    </lineage>
</organism>